<accession>A0ABT1EL88</accession>
<name>A0ABT1EL88_9FIRM</name>
<gene>
    <name evidence="2" type="ORF">NK118_14565</name>
</gene>
<keyword evidence="1" id="KW-1133">Transmembrane helix</keyword>
<evidence type="ECO:0000313" key="3">
    <source>
        <dbReference type="Proteomes" id="UP001523565"/>
    </source>
</evidence>
<keyword evidence="1" id="KW-0812">Transmembrane</keyword>
<feature type="transmembrane region" description="Helical" evidence="1">
    <location>
        <begin position="6"/>
        <end position="25"/>
    </location>
</feature>
<comment type="caution">
    <text evidence="2">The sequence shown here is derived from an EMBL/GenBank/DDBJ whole genome shotgun (WGS) entry which is preliminary data.</text>
</comment>
<organism evidence="2 3">
    <name type="scientific">Ohessyouella blattaphilus</name>
    <dbReference type="NCBI Taxonomy" id="2949333"/>
    <lineage>
        <taxon>Bacteria</taxon>
        <taxon>Bacillati</taxon>
        <taxon>Bacillota</taxon>
        <taxon>Clostridia</taxon>
        <taxon>Lachnospirales</taxon>
        <taxon>Lachnospiraceae</taxon>
        <taxon>Ohessyouella</taxon>
    </lineage>
</organism>
<keyword evidence="1" id="KW-0472">Membrane</keyword>
<sequence>MESRNVIQLAILIGIFVLGGGLKYYTKRKLRDIESTPRIVKKKDKKDKALYEEGKDEETDSE</sequence>
<evidence type="ECO:0008006" key="4">
    <source>
        <dbReference type="Google" id="ProtNLM"/>
    </source>
</evidence>
<evidence type="ECO:0000313" key="2">
    <source>
        <dbReference type="EMBL" id="MCP1111474.1"/>
    </source>
</evidence>
<evidence type="ECO:0000256" key="1">
    <source>
        <dbReference type="SAM" id="Phobius"/>
    </source>
</evidence>
<reference evidence="2 3" key="1">
    <citation type="journal article" date="2022" name="Genome Biol. Evol.">
        <title>Host diet, physiology and behaviors set the stage for Lachnospiraceae cladogenesis.</title>
        <authorList>
            <person name="Vera-Ponce De Leon A."/>
            <person name="Schneider M."/>
            <person name="Jahnes B.C."/>
            <person name="Sadowski V."/>
            <person name="Camuy-Velez L.A."/>
            <person name="Duan J."/>
            <person name="Sabree Z.L."/>
        </authorList>
    </citation>
    <scope>NUCLEOTIDE SEQUENCE [LARGE SCALE GENOMIC DNA]</scope>
    <source>
        <strain evidence="2 3">PAL227</strain>
    </source>
</reference>
<dbReference type="RefSeq" id="WP_262070333.1">
    <property type="nucleotide sequence ID" value="NZ_JAMXOC010000038.1"/>
</dbReference>
<protein>
    <recommendedName>
        <fullName evidence="4">DUF2897 family protein</fullName>
    </recommendedName>
</protein>
<dbReference type="Proteomes" id="UP001523565">
    <property type="component" value="Unassembled WGS sequence"/>
</dbReference>
<keyword evidence="3" id="KW-1185">Reference proteome</keyword>
<proteinExistence type="predicted"/>
<dbReference type="EMBL" id="JAMZFV010000038">
    <property type="protein sequence ID" value="MCP1111474.1"/>
    <property type="molecule type" value="Genomic_DNA"/>
</dbReference>